<dbReference type="InterPro" id="IPR027267">
    <property type="entry name" value="AH/BAR_dom_sf"/>
</dbReference>
<dbReference type="CDD" id="cd07594">
    <property type="entry name" value="BAR_Endophilin_B"/>
    <property type="match status" value="1"/>
</dbReference>
<evidence type="ECO:0000259" key="5">
    <source>
        <dbReference type="PROSITE" id="PS50002"/>
    </source>
</evidence>
<reference evidence="7" key="1">
    <citation type="submission" date="2025-05" db="UniProtKB">
        <authorList>
            <consortium name="RefSeq"/>
        </authorList>
    </citation>
    <scope>NUCLEOTIDE SEQUENCE [LARGE SCALE GENOMIC DNA]</scope>
</reference>
<protein>
    <submittedName>
        <fullName evidence="8">Endophilin-B1 isoform X5</fullName>
    </submittedName>
</protein>
<dbReference type="Gene3D" id="2.30.30.40">
    <property type="entry name" value="SH3 Domains"/>
    <property type="match status" value="1"/>
</dbReference>
<dbReference type="CDD" id="cd11802">
    <property type="entry name" value="SH3_Endophilin_B"/>
    <property type="match status" value="1"/>
</dbReference>
<name>A0ABM4BFL1_HYDVU</name>
<comment type="similarity">
    <text evidence="1">Belongs to the endophilin family.</text>
</comment>
<dbReference type="InterPro" id="IPR050384">
    <property type="entry name" value="Endophilin_SH3RF"/>
</dbReference>
<dbReference type="GeneID" id="100200409"/>
<keyword evidence="7" id="KW-1185">Reference proteome</keyword>
<keyword evidence="4" id="KW-0175">Coiled coil</keyword>
<feature type="coiled-coil region" evidence="4">
    <location>
        <begin position="196"/>
        <end position="223"/>
    </location>
</feature>
<evidence type="ECO:0000256" key="2">
    <source>
        <dbReference type="ARBA" id="ARBA00022443"/>
    </source>
</evidence>
<feature type="domain" description="SH3" evidence="5">
    <location>
        <begin position="296"/>
        <end position="355"/>
    </location>
</feature>
<dbReference type="SMART" id="SM00326">
    <property type="entry name" value="SH3"/>
    <property type="match status" value="1"/>
</dbReference>
<evidence type="ECO:0000256" key="1">
    <source>
        <dbReference type="ARBA" id="ARBA00006697"/>
    </source>
</evidence>
<keyword evidence="2 3" id="KW-0728">SH3 domain</keyword>
<proteinExistence type="inferred from homology"/>
<dbReference type="Gene3D" id="1.20.1270.60">
    <property type="entry name" value="Arfaptin homology (AH) domain/BAR domain"/>
    <property type="match status" value="1"/>
</dbReference>
<dbReference type="Pfam" id="PF14604">
    <property type="entry name" value="SH3_9"/>
    <property type="match status" value="1"/>
</dbReference>
<sequence>MASNAPDYKESILKIASSAISASKIGWSRARQFTEEQVGSAEKTQYDAQFENQVMRAEKTRHLTERLLKQAEAMIQPNPETNVSVLGYRIEEFLFEKLDKKTPARPTNSFVLGETMLDASQDIGPGTSYGLALGKVGTGLKKIGNAEKDFMQKTVAHYLHPLKNFLDIEMKTISKEKRALDIKRLDLDACKNKVRKAVTDEKRQEAENELRVVQGEFDRQQELTKLLLDSITTVHANHLSSLHSFVEAIGAYHIQCQQYVSEIQKELQLPLERPTRPILPSDPPPYNSVLPSSRPLVTRRAKVLYDYDAYDTTELSLLADEIVTVYSVDGLASDWIIAERGSQSGKVPIAYLELM</sequence>
<dbReference type="InterPro" id="IPR036028">
    <property type="entry name" value="SH3-like_dom_sf"/>
</dbReference>
<reference evidence="8" key="2">
    <citation type="submission" date="2025-08" db="UniProtKB">
        <authorList>
            <consortium name="RefSeq"/>
        </authorList>
    </citation>
    <scope>IDENTIFICATION</scope>
</reference>
<dbReference type="SUPFAM" id="SSF50044">
    <property type="entry name" value="SH3-domain"/>
    <property type="match status" value="1"/>
</dbReference>
<evidence type="ECO:0000256" key="3">
    <source>
        <dbReference type="PROSITE-ProRule" id="PRU00192"/>
    </source>
</evidence>
<evidence type="ECO:0000256" key="4">
    <source>
        <dbReference type="SAM" id="Coils"/>
    </source>
</evidence>
<dbReference type="PANTHER" id="PTHR14167">
    <property type="entry name" value="SH3 DOMAIN-CONTAINING"/>
    <property type="match status" value="1"/>
</dbReference>
<dbReference type="SMART" id="SM00721">
    <property type="entry name" value="BAR"/>
    <property type="match status" value="1"/>
</dbReference>
<dbReference type="SUPFAM" id="SSF103657">
    <property type="entry name" value="BAR/IMD domain-like"/>
    <property type="match status" value="1"/>
</dbReference>
<dbReference type="RefSeq" id="XP_065647768.1">
    <property type="nucleotide sequence ID" value="XM_065791696.1"/>
</dbReference>
<dbReference type="InterPro" id="IPR001452">
    <property type="entry name" value="SH3_domain"/>
</dbReference>
<dbReference type="PANTHER" id="PTHR14167:SF76">
    <property type="entry name" value="ENDOPHILIN B, ISOFORM A"/>
    <property type="match status" value="1"/>
</dbReference>
<organism evidence="7 8">
    <name type="scientific">Hydra vulgaris</name>
    <name type="common">Hydra</name>
    <name type="synonym">Hydra attenuata</name>
    <dbReference type="NCBI Taxonomy" id="6087"/>
    <lineage>
        <taxon>Eukaryota</taxon>
        <taxon>Metazoa</taxon>
        <taxon>Cnidaria</taxon>
        <taxon>Hydrozoa</taxon>
        <taxon>Hydroidolina</taxon>
        <taxon>Anthoathecata</taxon>
        <taxon>Aplanulata</taxon>
        <taxon>Hydridae</taxon>
        <taxon>Hydra</taxon>
    </lineage>
</organism>
<accession>A0ABM4BFL1</accession>
<gene>
    <name evidence="8" type="primary">LOC100200409</name>
</gene>
<dbReference type="Proteomes" id="UP001652625">
    <property type="component" value="Chromosome 02"/>
</dbReference>
<dbReference type="Pfam" id="PF03114">
    <property type="entry name" value="BAR"/>
    <property type="match status" value="1"/>
</dbReference>
<feature type="domain" description="BAR" evidence="6">
    <location>
        <begin position="35"/>
        <end position="276"/>
    </location>
</feature>
<dbReference type="PROSITE" id="PS51021">
    <property type="entry name" value="BAR"/>
    <property type="match status" value="1"/>
</dbReference>
<dbReference type="PROSITE" id="PS50002">
    <property type="entry name" value="SH3"/>
    <property type="match status" value="1"/>
</dbReference>
<evidence type="ECO:0000313" key="7">
    <source>
        <dbReference type="Proteomes" id="UP001652625"/>
    </source>
</evidence>
<evidence type="ECO:0000313" key="8">
    <source>
        <dbReference type="RefSeq" id="XP_065647768.1"/>
    </source>
</evidence>
<dbReference type="InterPro" id="IPR004148">
    <property type="entry name" value="BAR_dom"/>
</dbReference>
<evidence type="ECO:0000259" key="6">
    <source>
        <dbReference type="PROSITE" id="PS51021"/>
    </source>
</evidence>